<dbReference type="InterPro" id="IPR013113">
    <property type="entry name" value="SIP_FAD-bd"/>
</dbReference>
<name>A0A1C3W1P4_9HYPH</name>
<dbReference type="Pfam" id="PF08021">
    <property type="entry name" value="FAD_binding_9"/>
    <property type="match status" value="1"/>
</dbReference>
<sequence length="369" mass="40677">MRSNAIISSDQAEALVANFADRFRDFAQVAAEAGKATLISRYGRADLAAKANQISIAVSAKDDIDLCYIKMAVAEYFSSAVGPGVVHWSGDGEITSPLPPFFREMRVVLVADVTPQMRRLRLSGRDLHHFAADGLHVRLLFPPKGSPPVWPTLGVDGRIVWPGGADRLTSRVYTIRSRNIERGEIEIDFVLHDHPTHTQSPGASFAEHAQPGDLVGLFAPAGGEIPRAQSLILCGDDTALPAIARILGELPSSAHVRLFIEIDNPECHYELRSGPNIELTYLYRDGRQAGTTRLLSETLSRLEVDNLADDLYFWAGCEFGDFVELRRLARRSWKLPRERHLVVSFWRRGFAEGEAPSADARPASGAKSR</sequence>
<dbReference type="InterPro" id="IPR039261">
    <property type="entry name" value="FNR_nucleotide-bd"/>
</dbReference>
<dbReference type="PANTHER" id="PTHR30157:SF0">
    <property type="entry name" value="NADPH-DEPENDENT FERRIC-CHELATE REDUCTASE"/>
    <property type="match status" value="1"/>
</dbReference>
<dbReference type="Pfam" id="PF04954">
    <property type="entry name" value="SIP"/>
    <property type="match status" value="1"/>
</dbReference>
<dbReference type="OrthoDB" id="9814826at2"/>
<dbReference type="PANTHER" id="PTHR30157">
    <property type="entry name" value="FERRIC REDUCTASE, NADPH-DEPENDENT"/>
    <property type="match status" value="1"/>
</dbReference>
<evidence type="ECO:0000313" key="4">
    <source>
        <dbReference type="Proteomes" id="UP000186228"/>
    </source>
</evidence>
<dbReference type="Gene3D" id="2.40.30.10">
    <property type="entry name" value="Translation factors"/>
    <property type="match status" value="1"/>
</dbReference>
<comment type="similarity">
    <text evidence="1">Belongs to the SIP oxidoreductase family.</text>
</comment>
<dbReference type="Proteomes" id="UP000186228">
    <property type="component" value="Unassembled WGS sequence"/>
</dbReference>
<keyword evidence="4" id="KW-1185">Reference proteome</keyword>
<organism evidence="3 4">
    <name type="scientific">Rhizobium hainanense</name>
    <dbReference type="NCBI Taxonomy" id="52131"/>
    <lineage>
        <taxon>Bacteria</taxon>
        <taxon>Pseudomonadati</taxon>
        <taxon>Pseudomonadota</taxon>
        <taxon>Alphaproteobacteria</taxon>
        <taxon>Hyphomicrobiales</taxon>
        <taxon>Rhizobiaceae</taxon>
        <taxon>Rhizobium/Agrobacterium group</taxon>
        <taxon>Rhizobium</taxon>
    </lineage>
</organism>
<evidence type="ECO:0000256" key="1">
    <source>
        <dbReference type="ARBA" id="ARBA00035644"/>
    </source>
</evidence>
<dbReference type="PROSITE" id="PS51384">
    <property type="entry name" value="FAD_FR"/>
    <property type="match status" value="1"/>
</dbReference>
<dbReference type="InterPro" id="IPR007037">
    <property type="entry name" value="SIP_rossman_dom"/>
</dbReference>
<protein>
    <submittedName>
        <fullName evidence="3">NADPH-dependent ferric siderophore reductase, contains FAD-binding and SIP domains</fullName>
    </submittedName>
</protein>
<dbReference type="InterPro" id="IPR017927">
    <property type="entry name" value="FAD-bd_FR_type"/>
</dbReference>
<dbReference type="EMBL" id="FMAC01000010">
    <property type="protein sequence ID" value="SCB33805.1"/>
    <property type="molecule type" value="Genomic_DNA"/>
</dbReference>
<evidence type="ECO:0000259" key="2">
    <source>
        <dbReference type="PROSITE" id="PS51384"/>
    </source>
</evidence>
<gene>
    <name evidence="3" type="ORF">GA0061100_11049</name>
</gene>
<feature type="domain" description="FAD-binding FR-type" evidence="2">
    <location>
        <begin position="100"/>
        <end position="227"/>
    </location>
</feature>
<dbReference type="InterPro" id="IPR017938">
    <property type="entry name" value="Riboflavin_synthase-like_b-brl"/>
</dbReference>
<dbReference type="STRING" id="52131.GA0061100_11049"/>
<accession>A0A1C3W1P4</accession>
<dbReference type="InterPro" id="IPR039374">
    <property type="entry name" value="SIP_fam"/>
</dbReference>
<dbReference type="Gene3D" id="3.40.50.80">
    <property type="entry name" value="Nucleotide-binding domain of ferredoxin-NADP reductase (FNR) module"/>
    <property type="match status" value="1"/>
</dbReference>
<evidence type="ECO:0000313" key="3">
    <source>
        <dbReference type="EMBL" id="SCB33805.1"/>
    </source>
</evidence>
<reference evidence="4" key="1">
    <citation type="submission" date="2016-08" db="EMBL/GenBank/DDBJ databases">
        <authorList>
            <person name="Varghese N."/>
            <person name="Submissions Spin"/>
        </authorList>
    </citation>
    <scope>NUCLEOTIDE SEQUENCE [LARGE SCALE GENOMIC DNA]</scope>
    <source>
        <strain evidence="4">CCBAU 57015</strain>
    </source>
</reference>
<dbReference type="SUPFAM" id="SSF63380">
    <property type="entry name" value="Riboflavin synthase domain-like"/>
    <property type="match status" value="1"/>
</dbReference>
<dbReference type="CDD" id="cd06193">
    <property type="entry name" value="siderophore_interacting"/>
    <property type="match status" value="1"/>
</dbReference>
<dbReference type="GO" id="GO:0016491">
    <property type="term" value="F:oxidoreductase activity"/>
    <property type="evidence" value="ECO:0007669"/>
    <property type="project" value="InterPro"/>
</dbReference>
<dbReference type="AlphaFoldDB" id="A0A1C3W1P4"/>
<dbReference type="RefSeq" id="WP_075855796.1">
    <property type="nucleotide sequence ID" value="NZ_FMAC01000010.1"/>
</dbReference>
<proteinExistence type="inferred from homology"/>